<reference evidence="2 3" key="1">
    <citation type="submission" date="2019-11" db="EMBL/GenBank/DDBJ databases">
        <title>Novel species isolated from a subtropical stream in China.</title>
        <authorList>
            <person name="Lu H."/>
        </authorList>
    </citation>
    <scope>NUCLEOTIDE SEQUENCE [LARGE SCALE GENOMIC DNA]</scope>
    <source>
        <strain evidence="2 3">FT80W</strain>
    </source>
</reference>
<proteinExistence type="predicted"/>
<dbReference type="EMBL" id="WKJK01000002">
    <property type="protein sequence ID" value="MRW89025.1"/>
    <property type="molecule type" value="Genomic_DNA"/>
</dbReference>
<organism evidence="2 3">
    <name type="scientific">Duganella guangzhouensis</name>
    <dbReference type="NCBI Taxonomy" id="2666084"/>
    <lineage>
        <taxon>Bacteria</taxon>
        <taxon>Pseudomonadati</taxon>
        <taxon>Pseudomonadota</taxon>
        <taxon>Betaproteobacteria</taxon>
        <taxon>Burkholderiales</taxon>
        <taxon>Oxalobacteraceae</taxon>
        <taxon>Telluria group</taxon>
        <taxon>Duganella</taxon>
    </lineage>
</organism>
<feature type="transmembrane region" description="Helical" evidence="1">
    <location>
        <begin position="6"/>
        <end position="30"/>
    </location>
</feature>
<evidence type="ECO:0000313" key="2">
    <source>
        <dbReference type="EMBL" id="MRW89025.1"/>
    </source>
</evidence>
<comment type="caution">
    <text evidence="2">The sequence shown here is derived from an EMBL/GenBank/DDBJ whole genome shotgun (WGS) entry which is preliminary data.</text>
</comment>
<keyword evidence="1" id="KW-0812">Transmembrane</keyword>
<dbReference type="Proteomes" id="UP000433309">
    <property type="component" value="Unassembled WGS sequence"/>
</dbReference>
<gene>
    <name evidence="2" type="ORF">GJ699_03415</name>
</gene>
<keyword evidence="3" id="KW-1185">Reference proteome</keyword>
<evidence type="ECO:0000313" key="3">
    <source>
        <dbReference type="Proteomes" id="UP000433309"/>
    </source>
</evidence>
<evidence type="ECO:0000256" key="1">
    <source>
        <dbReference type="SAM" id="Phobius"/>
    </source>
</evidence>
<dbReference type="RefSeq" id="WP_154373142.1">
    <property type="nucleotide sequence ID" value="NZ_WKJK01000002.1"/>
</dbReference>
<feature type="transmembrane region" description="Helical" evidence="1">
    <location>
        <begin position="77"/>
        <end position="101"/>
    </location>
</feature>
<name>A0A6I2KT00_9BURK</name>
<sequence length="119" mass="12951">MNSSAPLLLGLAIPNLPFLAVAIAGLVLSFSRRALYPRAARWATVGFACLLLEIVLSVVQQYTFAIDSNSARDRTDLFWIFSALYVLRLATFITIAVAIFAERPNAQPSAAHDVRNASV</sequence>
<keyword evidence="1" id="KW-0472">Membrane</keyword>
<feature type="transmembrane region" description="Helical" evidence="1">
    <location>
        <begin position="42"/>
        <end position="65"/>
    </location>
</feature>
<protein>
    <submittedName>
        <fullName evidence="2">Uncharacterized protein</fullName>
    </submittedName>
</protein>
<keyword evidence="1" id="KW-1133">Transmembrane helix</keyword>
<dbReference type="AlphaFoldDB" id="A0A6I2KT00"/>
<accession>A0A6I2KT00</accession>